<name>A0ABW6YZ96_9ACTN</name>
<dbReference type="EMBL" id="JBICBM010000010">
    <property type="protein sequence ID" value="MFF9884215.1"/>
    <property type="molecule type" value="Genomic_DNA"/>
</dbReference>
<reference evidence="1 2" key="1">
    <citation type="submission" date="2024-10" db="EMBL/GenBank/DDBJ databases">
        <title>The Natural Products Discovery Center: Release of the First 8490 Sequenced Strains for Exploring Actinobacteria Biosynthetic Diversity.</title>
        <authorList>
            <person name="Kalkreuter E."/>
            <person name="Kautsar S.A."/>
            <person name="Yang D."/>
            <person name="Bader C.D."/>
            <person name="Teijaro C.N."/>
            <person name="Fluegel L."/>
            <person name="Davis C.M."/>
            <person name="Simpson J.R."/>
            <person name="Lauterbach L."/>
            <person name="Steele A.D."/>
            <person name="Gui C."/>
            <person name="Meng S."/>
            <person name="Li G."/>
            <person name="Viehrig K."/>
            <person name="Ye F."/>
            <person name="Su P."/>
            <person name="Kiefer A.F."/>
            <person name="Nichols A."/>
            <person name="Cepeda A.J."/>
            <person name="Yan W."/>
            <person name="Fan B."/>
            <person name="Jiang Y."/>
            <person name="Adhikari A."/>
            <person name="Zheng C.-J."/>
            <person name="Schuster L."/>
            <person name="Cowan T.M."/>
            <person name="Smanski M.J."/>
            <person name="Chevrette M.G."/>
            <person name="De Carvalho L.P.S."/>
            <person name="Shen B."/>
        </authorList>
    </citation>
    <scope>NUCLEOTIDE SEQUENCE [LARGE SCALE GENOMIC DNA]</scope>
    <source>
        <strain evidence="1 2">NPDC013366</strain>
    </source>
</reference>
<keyword evidence="2" id="KW-1185">Reference proteome</keyword>
<dbReference type="RefSeq" id="WP_167513313.1">
    <property type="nucleotide sequence ID" value="NZ_JBICBM010000010.1"/>
</dbReference>
<protein>
    <submittedName>
        <fullName evidence="1">Uncharacterized protein</fullName>
    </submittedName>
</protein>
<accession>A0ABW6YZ96</accession>
<evidence type="ECO:0000313" key="1">
    <source>
        <dbReference type="EMBL" id="MFF9884215.1"/>
    </source>
</evidence>
<evidence type="ECO:0000313" key="2">
    <source>
        <dbReference type="Proteomes" id="UP001603418"/>
    </source>
</evidence>
<sequence>MTVNEAVLALMRPKPDLAQLDGEPVGVLAAAQTAVDAPAGLGTIASYATEVALPATGTWSNPGRGAAQADIVITAPEDGVLLLFVEEYPLNASATAPATGPPVVTTFCQLRSRIPSWLHRTNHLSQVIFQMAPLGRHTRLVLISSSKCEHP</sequence>
<comment type="caution">
    <text evidence="1">The sequence shown here is derived from an EMBL/GenBank/DDBJ whole genome shotgun (WGS) entry which is preliminary data.</text>
</comment>
<gene>
    <name evidence="1" type="ORF">ACF1HC_21800</name>
</gene>
<dbReference type="Proteomes" id="UP001603418">
    <property type="component" value="Unassembled WGS sequence"/>
</dbReference>
<proteinExistence type="predicted"/>
<organism evidence="1 2">
    <name type="scientific">Streptomyces eurythermus</name>
    <dbReference type="NCBI Taxonomy" id="42237"/>
    <lineage>
        <taxon>Bacteria</taxon>
        <taxon>Bacillati</taxon>
        <taxon>Actinomycetota</taxon>
        <taxon>Actinomycetes</taxon>
        <taxon>Kitasatosporales</taxon>
        <taxon>Streptomycetaceae</taxon>
        <taxon>Streptomyces</taxon>
    </lineage>
</organism>